<evidence type="ECO:0000313" key="2">
    <source>
        <dbReference type="Proteomes" id="UP000266649"/>
    </source>
</evidence>
<dbReference type="RefSeq" id="WP_119135966.1">
    <property type="nucleotide sequence ID" value="NZ_QXXQ01000011.1"/>
</dbReference>
<dbReference type="OrthoDB" id="1825624at2"/>
<evidence type="ECO:0000313" key="1">
    <source>
        <dbReference type="EMBL" id="RID90709.1"/>
    </source>
</evidence>
<proteinExistence type="predicted"/>
<sequence>MYGLAWIDFDQADRDRTRRIIDLFDEKDTRDELGLGAVRDALSDLMFPGTSTIQTRLRYMLFVPWIYRIVARDRIQRAPLERARALEITLIKALEAGGESEGVIGSVAREGLKRLPSDVYWAALFTLGIRRLPIGRGACLEMRDPTALWAANLPAPEEELLTRTTFRLRAEEADFLRDRLRLAAPGTLYCDLAEARDAAECDTIWSHPDRAGFSAQNRILVAQAERFSRLMQGAALLYNLCLAERARTLHGAGAEQGEARVEDYRTRLEDWRTELDPGLAIDWDLDALWALCMRTIHRVSHPTRQFVESWRDLVLLGAAARGGNAEARRLIENRERWLKRGKARLCNDAALARWGGASGVRPLTFRWHETRAHLKDLADA</sequence>
<keyword evidence="2" id="KW-1185">Reference proteome</keyword>
<gene>
    <name evidence="1" type="ORF">D2N39_17045</name>
</gene>
<dbReference type="Pfam" id="PF19888">
    <property type="entry name" value="DUF6361"/>
    <property type="match status" value="1"/>
</dbReference>
<organism evidence="1 2">
    <name type="scientific">Gemmobacter lutimaris</name>
    <dbReference type="NCBI Taxonomy" id="2306023"/>
    <lineage>
        <taxon>Bacteria</taxon>
        <taxon>Pseudomonadati</taxon>
        <taxon>Pseudomonadota</taxon>
        <taxon>Alphaproteobacteria</taxon>
        <taxon>Rhodobacterales</taxon>
        <taxon>Paracoccaceae</taxon>
        <taxon>Gemmobacter</taxon>
    </lineage>
</organism>
<accession>A0A398BJ85</accession>
<name>A0A398BJ85_9RHOB</name>
<reference evidence="1 2" key="1">
    <citation type="submission" date="2018-09" db="EMBL/GenBank/DDBJ databases">
        <title>Gemmobacter lutimaris sp. nov., a marine bacterium isolated from tidal flat.</title>
        <authorList>
            <person name="Lee D.W."/>
            <person name="Yoo Y."/>
            <person name="Kim J.-J."/>
            <person name="Kim B.S."/>
        </authorList>
    </citation>
    <scope>NUCLEOTIDE SEQUENCE [LARGE SCALE GENOMIC DNA]</scope>
    <source>
        <strain evidence="1 2">YJ-T1-11</strain>
    </source>
</reference>
<dbReference type="Proteomes" id="UP000266649">
    <property type="component" value="Unassembled WGS sequence"/>
</dbReference>
<comment type="caution">
    <text evidence="1">The sequence shown here is derived from an EMBL/GenBank/DDBJ whole genome shotgun (WGS) entry which is preliminary data.</text>
</comment>
<dbReference type="AlphaFoldDB" id="A0A398BJ85"/>
<dbReference type="EMBL" id="QXXQ01000011">
    <property type="protein sequence ID" value="RID90709.1"/>
    <property type="molecule type" value="Genomic_DNA"/>
</dbReference>
<protein>
    <submittedName>
        <fullName evidence="1">Uncharacterized protein</fullName>
    </submittedName>
</protein>
<dbReference type="InterPro" id="IPR045941">
    <property type="entry name" value="DUF6361"/>
</dbReference>